<dbReference type="EMBL" id="GBXM01010563">
    <property type="protein sequence ID" value="JAH98014.1"/>
    <property type="molecule type" value="Transcribed_RNA"/>
</dbReference>
<reference evidence="1" key="2">
    <citation type="journal article" date="2015" name="Fish Shellfish Immunol.">
        <title>Early steps in the European eel (Anguilla anguilla)-Vibrio vulnificus interaction in the gills: Role of the RtxA13 toxin.</title>
        <authorList>
            <person name="Callol A."/>
            <person name="Pajuelo D."/>
            <person name="Ebbesson L."/>
            <person name="Teles M."/>
            <person name="MacKenzie S."/>
            <person name="Amaro C."/>
        </authorList>
    </citation>
    <scope>NUCLEOTIDE SEQUENCE</scope>
</reference>
<proteinExistence type="predicted"/>
<dbReference type="AlphaFoldDB" id="A0A0E9X5Y1"/>
<organism evidence="1">
    <name type="scientific">Anguilla anguilla</name>
    <name type="common">European freshwater eel</name>
    <name type="synonym">Muraena anguilla</name>
    <dbReference type="NCBI Taxonomy" id="7936"/>
    <lineage>
        <taxon>Eukaryota</taxon>
        <taxon>Metazoa</taxon>
        <taxon>Chordata</taxon>
        <taxon>Craniata</taxon>
        <taxon>Vertebrata</taxon>
        <taxon>Euteleostomi</taxon>
        <taxon>Actinopterygii</taxon>
        <taxon>Neopterygii</taxon>
        <taxon>Teleostei</taxon>
        <taxon>Anguilliformes</taxon>
        <taxon>Anguillidae</taxon>
        <taxon>Anguilla</taxon>
    </lineage>
</organism>
<protein>
    <submittedName>
        <fullName evidence="1">Uncharacterized protein</fullName>
    </submittedName>
</protein>
<evidence type="ECO:0000313" key="1">
    <source>
        <dbReference type="EMBL" id="JAH98014.1"/>
    </source>
</evidence>
<sequence>MTKNTKNLYPSTSRIFTNFQCSFYLFKFTLTKCYATEATYLFIANHIWFLKCQNITHLKNHYINNCNYRRKQQMLTNTLLL</sequence>
<reference evidence="1" key="1">
    <citation type="submission" date="2014-11" db="EMBL/GenBank/DDBJ databases">
        <authorList>
            <person name="Amaro Gonzalez C."/>
        </authorList>
    </citation>
    <scope>NUCLEOTIDE SEQUENCE</scope>
</reference>
<accession>A0A0E9X5Y1</accession>
<name>A0A0E9X5Y1_ANGAN</name>